<feature type="transmembrane region" description="Helical" evidence="8">
    <location>
        <begin position="305"/>
        <end position="324"/>
    </location>
</feature>
<comment type="caution">
    <text evidence="9">The sequence shown here is derived from an EMBL/GenBank/DDBJ whole genome shotgun (WGS) entry which is preliminary data.</text>
</comment>
<dbReference type="AlphaFoldDB" id="A0AAW1RKE3"/>
<comment type="pathway">
    <text evidence="2">Lipid metabolism.</text>
</comment>
<dbReference type="GO" id="GO:0004144">
    <property type="term" value="F:diacylglycerol O-acyltransferase activity"/>
    <property type="evidence" value="ECO:0007669"/>
    <property type="project" value="UniProtKB-EC"/>
</dbReference>
<proteinExistence type="predicted"/>
<accession>A0AAW1RKE3</accession>
<sequence length="435" mass="45325">MAGRRNVYVLGGLAALALGFQAFRHRRKLLKAAKRVAGLVGPNQAAPRERADCAPHLHGGASEGVTLSSADADTLCEPNSDDDASAGTRAEVASVHDASTGASDGDVLSSPGVPEVTADLAEAAASTTANDGSATASDTGASSSGTCAAASRDPAPETRKPMLGHSAVHMITRPSWLSRRDFLGAALRAGTRTLVNLVLLCCAVGACFSGGLGLAEAALREFGRGARVLLAVVALLACATGAAMRVEAAACRRLCCEAACEQPPPGKSRRRRRSFRRTSAFQATIAALSLLGPTALVVWRNPGTLAAFAALAAAVVFFMEITSFQHFMCSWRAAAHQSATAAFDARAATNARASMTAPTMCAFSWYLAAPTLVYQATYPSKPRSAARACLLAAQLALCALAGLELVLLAEFTGFGDTQFFADWWNSPTTREFWKR</sequence>
<dbReference type="EC" id="2.3.1.20" evidence="3"/>
<feature type="region of interest" description="Disordered" evidence="7">
    <location>
        <begin position="72"/>
        <end position="165"/>
    </location>
</feature>
<dbReference type="EMBL" id="JALJOU010000034">
    <property type="protein sequence ID" value="KAK9834058.1"/>
    <property type="molecule type" value="Genomic_DNA"/>
</dbReference>
<evidence type="ECO:0000256" key="1">
    <source>
        <dbReference type="ARBA" id="ARBA00004477"/>
    </source>
</evidence>
<comment type="subcellular location">
    <subcellularLocation>
        <location evidence="1">Endoplasmic reticulum membrane</location>
        <topology evidence="1">Multi-pass membrane protein</topology>
    </subcellularLocation>
</comment>
<evidence type="ECO:0000256" key="5">
    <source>
        <dbReference type="ARBA" id="ARBA00022824"/>
    </source>
</evidence>
<evidence type="ECO:0000313" key="10">
    <source>
        <dbReference type="Proteomes" id="UP001445335"/>
    </source>
</evidence>
<keyword evidence="10" id="KW-1185">Reference proteome</keyword>
<protein>
    <recommendedName>
        <fullName evidence="3">diacylglycerol O-acyltransferase</fullName>
        <ecNumber evidence="3">2.3.1.20</ecNumber>
    </recommendedName>
</protein>
<gene>
    <name evidence="9" type="ORF">WJX81_006645</name>
</gene>
<feature type="transmembrane region" description="Helical" evidence="8">
    <location>
        <begin position="194"/>
        <end position="214"/>
    </location>
</feature>
<dbReference type="Proteomes" id="UP001445335">
    <property type="component" value="Unassembled WGS sequence"/>
</dbReference>
<organism evidence="9 10">
    <name type="scientific">Elliptochloris bilobata</name>
    <dbReference type="NCBI Taxonomy" id="381761"/>
    <lineage>
        <taxon>Eukaryota</taxon>
        <taxon>Viridiplantae</taxon>
        <taxon>Chlorophyta</taxon>
        <taxon>core chlorophytes</taxon>
        <taxon>Trebouxiophyceae</taxon>
        <taxon>Trebouxiophyceae incertae sedis</taxon>
        <taxon>Elliptochloris clade</taxon>
        <taxon>Elliptochloris</taxon>
    </lineage>
</organism>
<feature type="transmembrane region" description="Helical" evidence="8">
    <location>
        <begin position="279"/>
        <end position="299"/>
    </location>
</feature>
<name>A0AAW1RKE3_9CHLO</name>
<evidence type="ECO:0000256" key="8">
    <source>
        <dbReference type="SAM" id="Phobius"/>
    </source>
</evidence>
<evidence type="ECO:0000256" key="7">
    <source>
        <dbReference type="SAM" id="MobiDB-lite"/>
    </source>
</evidence>
<keyword evidence="4" id="KW-0808">Transferase</keyword>
<dbReference type="InterPro" id="IPR014371">
    <property type="entry name" value="Oat_ACAT_DAG_ARE"/>
</dbReference>
<evidence type="ECO:0000256" key="4">
    <source>
        <dbReference type="ARBA" id="ARBA00022679"/>
    </source>
</evidence>
<evidence type="ECO:0000256" key="3">
    <source>
        <dbReference type="ARBA" id="ARBA00013244"/>
    </source>
</evidence>
<dbReference type="GO" id="GO:0005789">
    <property type="term" value="C:endoplasmic reticulum membrane"/>
    <property type="evidence" value="ECO:0007669"/>
    <property type="project" value="UniProtKB-SubCell"/>
</dbReference>
<dbReference type="GO" id="GO:0019432">
    <property type="term" value="P:triglyceride biosynthetic process"/>
    <property type="evidence" value="ECO:0007669"/>
    <property type="project" value="TreeGrafter"/>
</dbReference>
<reference evidence="9 10" key="1">
    <citation type="journal article" date="2024" name="Nat. Commun.">
        <title>Phylogenomics reveals the evolutionary origins of lichenization in chlorophyte algae.</title>
        <authorList>
            <person name="Puginier C."/>
            <person name="Libourel C."/>
            <person name="Otte J."/>
            <person name="Skaloud P."/>
            <person name="Haon M."/>
            <person name="Grisel S."/>
            <person name="Petersen M."/>
            <person name="Berrin J.G."/>
            <person name="Delaux P.M."/>
            <person name="Dal Grande F."/>
            <person name="Keller J."/>
        </authorList>
    </citation>
    <scope>NUCLEOTIDE SEQUENCE [LARGE SCALE GENOMIC DNA]</scope>
    <source>
        <strain evidence="9 10">SAG 245.80</strain>
    </source>
</reference>
<keyword evidence="8" id="KW-0812">Transmembrane</keyword>
<feature type="compositionally biased region" description="Low complexity" evidence="7">
    <location>
        <begin position="117"/>
        <end position="151"/>
    </location>
</feature>
<feature type="transmembrane region" description="Helical" evidence="8">
    <location>
        <begin position="226"/>
        <end position="244"/>
    </location>
</feature>
<evidence type="ECO:0000313" key="9">
    <source>
        <dbReference type="EMBL" id="KAK9834058.1"/>
    </source>
</evidence>
<evidence type="ECO:0000256" key="6">
    <source>
        <dbReference type="ARBA" id="ARBA00023315"/>
    </source>
</evidence>
<keyword evidence="6" id="KW-0012">Acyltransferase</keyword>
<evidence type="ECO:0000256" key="2">
    <source>
        <dbReference type="ARBA" id="ARBA00005189"/>
    </source>
</evidence>
<keyword evidence="8" id="KW-0472">Membrane</keyword>
<feature type="transmembrane region" description="Helical" evidence="8">
    <location>
        <begin position="388"/>
        <end position="409"/>
    </location>
</feature>
<dbReference type="PANTHER" id="PTHR10408:SF7">
    <property type="entry name" value="DIACYLGLYCEROL O-ACYLTRANSFERASE 1"/>
    <property type="match status" value="1"/>
</dbReference>
<keyword evidence="5" id="KW-0256">Endoplasmic reticulum</keyword>
<dbReference type="PANTHER" id="PTHR10408">
    <property type="entry name" value="STEROL O-ACYLTRANSFERASE"/>
    <property type="match status" value="1"/>
</dbReference>
<keyword evidence="8" id="KW-1133">Transmembrane helix</keyword>